<organism evidence="9">
    <name type="scientific">freshwater metagenome</name>
    <dbReference type="NCBI Taxonomy" id="449393"/>
    <lineage>
        <taxon>unclassified sequences</taxon>
        <taxon>metagenomes</taxon>
        <taxon>ecological metagenomes</taxon>
    </lineage>
</organism>
<feature type="domain" description="Glycosyltransferase 2-like" evidence="8">
    <location>
        <begin position="10"/>
        <end position="178"/>
    </location>
</feature>
<evidence type="ECO:0000259" key="8">
    <source>
        <dbReference type="Pfam" id="PF00535"/>
    </source>
</evidence>
<dbReference type="AlphaFoldDB" id="A0A6J6GXR1"/>
<reference evidence="9" key="1">
    <citation type="submission" date="2020-05" db="EMBL/GenBank/DDBJ databases">
        <authorList>
            <person name="Chiriac C."/>
            <person name="Salcher M."/>
            <person name="Ghai R."/>
            <person name="Kavagutti S V."/>
        </authorList>
    </citation>
    <scope>NUCLEOTIDE SEQUENCE</scope>
</reference>
<name>A0A6J6GXR1_9ZZZZ</name>
<evidence type="ECO:0000313" key="9">
    <source>
        <dbReference type="EMBL" id="CAB4605726.1"/>
    </source>
</evidence>
<accession>A0A6J6GXR1</accession>
<dbReference type="PANTHER" id="PTHR48090:SF3">
    <property type="entry name" value="UNDECAPRENYL-PHOSPHATE 4-DEOXY-4-FORMAMIDO-L-ARABINOSE TRANSFERASE"/>
    <property type="match status" value="1"/>
</dbReference>
<dbReference type="SUPFAM" id="SSF53448">
    <property type="entry name" value="Nucleotide-diphospho-sugar transferases"/>
    <property type="match status" value="1"/>
</dbReference>
<dbReference type="GO" id="GO:0005886">
    <property type="term" value="C:plasma membrane"/>
    <property type="evidence" value="ECO:0007669"/>
    <property type="project" value="TreeGrafter"/>
</dbReference>
<keyword evidence="1" id="KW-1003">Cell membrane</keyword>
<evidence type="ECO:0000256" key="6">
    <source>
        <dbReference type="ARBA" id="ARBA00022989"/>
    </source>
</evidence>
<evidence type="ECO:0000256" key="7">
    <source>
        <dbReference type="ARBA" id="ARBA00023136"/>
    </source>
</evidence>
<keyword evidence="5" id="KW-0448">Lipopolysaccharide biosynthesis</keyword>
<dbReference type="Gene3D" id="3.90.550.10">
    <property type="entry name" value="Spore Coat Polysaccharide Biosynthesis Protein SpsA, Chain A"/>
    <property type="match status" value="1"/>
</dbReference>
<dbReference type="CDD" id="cd04179">
    <property type="entry name" value="DPM_DPG-synthase_like"/>
    <property type="match status" value="1"/>
</dbReference>
<keyword evidence="6" id="KW-1133">Transmembrane helix</keyword>
<dbReference type="PANTHER" id="PTHR48090">
    <property type="entry name" value="UNDECAPRENYL-PHOSPHATE 4-DEOXY-4-FORMAMIDO-L-ARABINOSE TRANSFERASE-RELATED"/>
    <property type="match status" value="1"/>
</dbReference>
<protein>
    <submittedName>
        <fullName evidence="9">Unannotated protein</fullName>
    </submittedName>
</protein>
<evidence type="ECO:0000256" key="2">
    <source>
        <dbReference type="ARBA" id="ARBA00022676"/>
    </source>
</evidence>
<dbReference type="EMBL" id="CAEZUN010000119">
    <property type="protein sequence ID" value="CAB4605726.1"/>
    <property type="molecule type" value="Genomic_DNA"/>
</dbReference>
<evidence type="ECO:0000256" key="4">
    <source>
        <dbReference type="ARBA" id="ARBA00022692"/>
    </source>
</evidence>
<evidence type="ECO:0000256" key="5">
    <source>
        <dbReference type="ARBA" id="ARBA00022985"/>
    </source>
</evidence>
<evidence type="ECO:0000256" key="1">
    <source>
        <dbReference type="ARBA" id="ARBA00022475"/>
    </source>
</evidence>
<dbReference type="GO" id="GO:0099621">
    <property type="term" value="F:undecaprenyl-phosphate 4-deoxy-4-formamido-L-arabinose transferase activity"/>
    <property type="evidence" value="ECO:0007669"/>
    <property type="project" value="TreeGrafter"/>
</dbReference>
<evidence type="ECO:0000256" key="3">
    <source>
        <dbReference type="ARBA" id="ARBA00022679"/>
    </source>
</evidence>
<dbReference type="InterPro" id="IPR001173">
    <property type="entry name" value="Glyco_trans_2-like"/>
</dbReference>
<proteinExistence type="predicted"/>
<keyword evidence="2" id="KW-0328">Glycosyltransferase</keyword>
<dbReference type="InterPro" id="IPR029044">
    <property type="entry name" value="Nucleotide-diphossugar_trans"/>
</dbReference>
<keyword evidence="4" id="KW-0812">Transmembrane</keyword>
<dbReference type="GO" id="GO:0009103">
    <property type="term" value="P:lipopolysaccharide biosynthetic process"/>
    <property type="evidence" value="ECO:0007669"/>
    <property type="project" value="UniProtKB-KW"/>
</dbReference>
<gene>
    <name evidence="9" type="ORF">UFOPK1826_00979</name>
</gene>
<keyword evidence="3" id="KW-0808">Transferase</keyword>
<dbReference type="InterPro" id="IPR050256">
    <property type="entry name" value="Glycosyltransferase_2"/>
</dbReference>
<keyword evidence="7" id="KW-0472">Membrane</keyword>
<dbReference type="Pfam" id="PF00535">
    <property type="entry name" value="Glycos_transf_2"/>
    <property type="match status" value="1"/>
</dbReference>
<sequence length="253" mass="28751">MLPVKFARLSIFFPMWNEEQYLQRALNAAQELCDDLINLEMIADYELVIVDDASTDSTPQLADAAAARDRHIKVVHHPTNRKLGGSIKSGFAASTGDVILYTDADLPFDMREVQNAMRLMRQYEADIVSAYRFDRTGEGYVRVVYSMFYNFMVRVLFGVRFRDINFAFKLCRKSVFDQVTLESEGSFIDAELIISAKKRGLSVVQFGVDYFPRTRGVSTLSSPSVIIKILREAFQLRKKLNSIKPDFGAPSTK</sequence>